<dbReference type="Proteomes" id="UP001596549">
    <property type="component" value="Unassembled WGS sequence"/>
</dbReference>
<evidence type="ECO:0000259" key="1">
    <source>
        <dbReference type="Pfam" id="PF01872"/>
    </source>
</evidence>
<sequence length="177" mass="19860">MTLKRNVVLFIAASLDGYIADQDGGIDWLHEVEGDGSSGYNEFYDTIDTMISGRTTYEHVLQMMNNEYPHYDRKNIVMTSTATGNDSEIEFSNESVVSIVEKLRSESGKDIWVVGGSKLIATFMKENLIDKYIITTAPVLLGGGIPLFTNFPHKIKLKLTESKTYGQFVQNTYVRAQ</sequence>
<reference evidence="3" key="1">
    <citation type="journal article" date="2019" name="Int. J. Syst. Evol. Microbiol.">
        <title>The Global Catalogue of Microorganisms (GCM) 10K type strain sequencing project: providing services to taxonomists for standard genome sequencing and annotation.</title>
        <authorList>
            <consortium name="The Broad Institute Genomics Platform"/>
            <consortium name="The Broad Institute Genome Sequencing Center for Infectious Disease"/>
            <person name="Wu L."/>
            <person name="Ma J."/>
        </authorList>
    </citation>
    <scope>NUCLEOTIDE SEQUENCE [LARGE SCALE GENOMIC DNA]</scope>
    <source>
        <strain evidence="3">NBRC 106396</strain>
    </source>
</reference>
<dbReference type="EMBL" id="JBHTCP010000048">
    <property type="protein sequence ID" value="MFC7372922.1"/>
    <property type="molecule type" value="Genomic_DNA"/>
</dbReference>
<name>A0ABW2NU91_9BACL</name>
<keyword evidence="3" id="KW-1185">Reference proteome</keyword>
<feature type="domain" description="Bacterial bifunctional deaminase-reductase C-terminal" evidence="1">
    <location>
        <begin position="6"/>
        <end position="167"/>
    </location>
</feature>
<evidence type="ECO:0000313" key="2">
    <source>
        <dbReference type="EMBL" id="MFC7372922.1"/>
    </source>
</evidence>
<evidence type="ECO:0000313" key="3">
    <source>
        <dbReference type="Proteomes" id="UP001596549"/>
    </source>
</evidence>
<comment type="caution">
    <text evidence="2">The sequence shown here is derived from an EMBL/GenBank/DDBJ whole genome shotgun (WGS) entry which is preliminary data.</text>
</comment>
<dbReference type="RefSeq" id="WP_379750486.1">
    <property type="nucleotide sequence ID" value="NZ_JBHTCP010000048.1"/>
</dbReference>
<dbReference type="InterPro" id="IPR050765">
    <property type="entry name" value="Riboflavin_Biosynth_HTPR"/>
</dbReference>
<organism evidence="2 3">
    <name type="scientific">Fictibacillus iocasae</name>
    <dbReference type="NCBI Taxonomy" id="2715437"/>
    <lineage>
        <taxon>Bacteria</taxon>
        <taxon>Bacillati</taxon>
        <taxon>Bacillota</taxon>
        <taxon>Bacilli</taxon>
        <taxon>Bacillales</taxon>
        <taxon>Fictibacillaceae</taxon>
        <taxon>Fictibacillus</taxon>
    </lineage>
</organism>
<protein>
    <submittedName>
        <fullName evidence="2">Dihydrofolate reductase family protein</fullName>
    </submittedName>
</protein>
<dbReference type="Pfam" id="PF01872">
    <property type="entry name" value="RibD_C"/>
    <property type="match status" value="1"/>
</dbReference>
<dbReference type="InterPro" id="IPR024072">
    <property type="entry name" value="DHFR-like_dom_sf"/>
</dbReference>
<dbReference type="InterPro" id="IPR002734">
    <property type="entry name" value="RibDG_C"/>
</dbReference>
<dbReference type="Gene3D" id="3.40.430.10">
    <property type="entry name" value="Dihydrofolate Reductase, subunit A"/>
    <property type="match status" value="1"/>
</dbReference>
<dbReference type="SUPFAM" id="SSF53597">
    <property type="entry name" value="Dihydrofolate reductase-like"/>
    <property type="match status" value="1"/>
</dbReference>
<accession>A0ABW2NU91</accession>
<proteinExistence type="predicted"/>
<gene>
    <name evidence="2" type="ORF">ACFQPF_14795</name>
</gene>
<dbReference type="PANTHER" id="PTHR38011:SF11">
    <property type="entry name" value="2,5-DIAMINO-6-RIBOSYLAMINO-4(3H)-PYRIMIDINONE 5'-PHOSPHATE REDUCTASE"/>
    <property type="match status" value="1"/>
</dbReference>
<dbReference type="PANTHER" id="PTHR38011">
    <property type="entry name" value="DIHYDROFOLATE REDUCTASE FAMILY PROTEIN (AFU_ORTHOLOGUE AFUA_8G06820)"/>
    <property type="match status" value="1"/>
</dbReference>